<dbReference type="EMBL" id="FWXD01000047">
    <property type="protein sequence ID" value="SMC29848.1"/>
    <property type="molecule type" value="Genomic_DNA"/>
</dbReference>
<protein>
    <submittedName>
        <fullName evidence="1">Uncharacterized protein</fullName>
    </submittedName>
</protein>
<keyword evidence="2" id="KW-1185">Reference proteome</keyword>
<dbReference type="Proteomes" id="UP000192761">
    <property type="component" value="Unassembled WGS sequence"/>
</dbReference>
<accession>A0A1W1Y267</accession>
<dbReference type="AlphaFoldDB" id="A0A1W1Y267"/>
<organism evidence="1 2">
    <name type="scientific">Andreprevotia lacus DSM 23236</name>
    <dbReference type="NCBI Taxonomy" id="1121001"/>
    <lineage>
        <taxon>Bacteria</taxon>
        <taxon>Pseudomonadati</taxon>
        <taxon>Pseudomonadota</taxon>
        <taxon>Betaproteobacteria</taxon>
        <taxon>Neisseriales</taxon>
        <taxon>Chitinibacteraceae</taxon>
        <taxon>Andreprevotia</taxon>
    </lineage>
</organism>
<evidence type="ECO:0000313" key="2">
    <source>
        <dbReference type="Proteomes" id="UP000192761"/>
    </source>
</evidence>
<evidence type="ECO:0000313" key="1">
    <source>
        <dbReference type="EMBL" id="SMC29848.1"/>
    </source>
</evidence>
<proteinExistence type="predicted"/>
<reference evidence="1 2" key="1">
    <citation type="submission" date="2017-04" db="EMBL/GenBank/DDBJ databases">
        <authorList>
            <person name="Afonso C.L."/>
            <person name="Miller P.J."/>
            <person name="Scott M.A."/>
            <person name="Spackman E."/>
            <person name="Goraichik I."/>
            <person name="Dimitrov K.M."/>
            <person name="Suarez D.L."/>
            <person name="Swayne D.E."/>
        </authorList>
    </citation>
    <scope>NUCLEOTIDE SEQUENCE [LARGE SCALE GENOMIC DNA]</scope>
    <source>
        <strain evidence="1 2">DSM 23236</strain>
    </source>
</reference>
<gene>
    <name evidence="1" type="ORF">SAMN02745857_04189</name>
</gene>
<sequence length="182" mass="20028">MRNQGLSSRKSDRSGGDVPLSWIILSHAFFRLRTIVRYFSGSIPAPWRSMKRSSAWIRVYTSCRQASAVVLPGAFMPSSATGLLRLPHVFRCCDSAVAGCPRVPGVLPRMQGGSRQASHRQQLARIQHRPGGLAGGRAALRFQADRQRRYVGQPAGSGRQFSAGAMPNHAQRLGFATFRQRP</sequence>
<name>A0A1W1Y267_9NEIS</name>